<dbReference type="InterPro" id="IPR050950">
    <property type="entry name" value="HTH-type_LysR_regulators"/>
</dbReference>
<dbReference type="PRINTS" id="PR00039">
    <property type="entry name" value="HTHLYSR"/>
</dbReference>
<protein>
    <submittedName>
        <fullName evidence="6">LysR family transcriptional regulator</fullName>
    </submittedName>
</protein>
<evidence type="ECO:0000313" key="6">
    <source>
        <dbReference type="EMBL" id="RMC31169.1"/>
    </source>
</evidence>
<dbReference type="PROSITE" id="PS50931">
    <property type="entry name" value="HTH_LYSR"/>
    <property type="match status" value="1"/>
</dbReference>
<evidence type="ECO:0000256" key="3">
    <source>
        <dbReference type="ARBA" id="ARBA00023125"/>
    </source>
</evidence>
<dbReference type="OrthoDB" id="8679465at2"/>
<keyword evidence="4" id="KW-0804">Transcription</keyword>
<dbReference type="PANTHER" id="PTHR30419">
    <property type="entry name" value="HTH-TYPE TRANSCRIPTIONAL REGULATOR YBHD"/>
    <property type="match status" value="1"/>
</dbReference>
<dbReference type="Pfam" id="PF03466">
    <property type="entry name" value="LysR_substrate"/>
    <property type="match status" value="1"/>
</dbReference>
<reference evidence="6 7" key="1">
    <citation type="submission" date="2018-07" db="EMBL/GenBank/DDBJ databases">
        <authorList>
            <person name="Zhang Y."/>
            <person name="Wang L."/>
            <person name="Ma S."/>
        </authorList>
    </citation>
    <scope>NUCLEOTIDE SEQUENCE [LARGE SCALE GENOMIC DNA]</scope>
    <source>
        <strain evidence="6 7">4-2</strain>
    </source>
</reference>
<gene>
    <name evidence="6" type="ORF">C9E81_20725</name>
</gene>
<keyword evidence="3" id="KW-0238">DNA-binding</keyword>
<accession>A0A3M0M083</accession>
<sequence>MALMLNYTLKQLRYVEAAGRLGSISNAAIELAISQSSITAAIDTLEDGLGYDLFIRTPAKGIRTTPQGAEALTLIRRFMHQARHFEAEMQSVSGATRGALRIACYATAAPAFLPIILRSVTETFPEISITVLEGSLNQIVDYLNEGEADLAFSYEQFSDPRHRFEPLFDAPPYAIVPRDDPIAGAGITTLAELAKRPLVLLDLPGAREYYMRLFETAGLTLNVAHSTRSSEILRALVAGGFGASFLNIRPLDYRADESGYRIVPIIDGGKPPTFGIVTISASNPPRFVRAFIQNCIELKEKKAFTNLVVKVSTK</sequence>
<evidence type="ECO:0000259" key="5">
    <source>
        <dbReference type="PROSITE" id="PS50931"/>
    </source>
</evidence>
<dbReference type="Proteomes" id="UP000273516">
    <property type="component" value="Unassembled WGS sequence"/>
</dbReference>
<dbReference type="AlphaFoldDB" id="A0A3M0M083"/>
<dbReference type="GO" id="GO:0003677">
    <property type="term" value="F:DNA binding"/>
    <property type="evidence" value="ECO:0007669"/>
    <property type="project" value="UniProtKB-KW"/>
</dbReference>
<dbReference type="InterPro" id="IPR036388">
    <property type="entry name" value="WH-like_DNA-bd_sf"/>
</dbReference>
<dbReference type="InterPro" id="IPR036390">
    <property type="entry name" value="WH_DNA-bd_sf"/>
</dbReference>
<dbReference type="Gene3D" id="1.10.10.10">
    <property type="entry name" value="Winged helix-like DNA-binding domain superfamily/Winged helix DNA-binding domain"/>
    <property type="match status" value="1"/>
</dbReference>
<dbReference type="GO" id="GO:0005829">
    <property type="term" value="C:cytosol"/>
    <property type="evidence" value="ECO:0007669"/>
    <property type="project" value="TreeGrafter"/>
</dbReference>
<dbReference type="InterPro" id="IPR000847">
    <property type="entry name" value="LysR_HTH_N"/>
</dbReference>
<organism evidence="6 7">
    <name type="scientific">Paracoccus alkanivorans</name>
    <dbReference type="NCBI Taxonomy" id="2116655"/>
    <lineage>
        <taxon>Bacteria</taxon>
        <taxon>Pseudomonadati</taxon>
        <taxon>Pseudomonadota</taxon>
        <taxon>Alphaproteobacteria</taxon>
        <taxon>Rhodobacterales</taxon>
        <taxon>Paracoccaceae</taxon>
        <taxon>Paracoccus</taxon>
    </lineage>
</organism>
<comment type="caution">
    <text evidence="6">The sequence shown here is derived from an EMBL/GenBank/DDBJ whole genome shotgun (WGS) entry which is preliminary data.</text>
</comment>
<evidence type="ECO:0000256" key="2">
    <source>
        <dbReference type="ARBA" id="ARBA00023015"/>
    </source>
</evidence>
<dbReference type="GO" id="GO:0003700">
    <property type="term" value="F:DNA-binding transcription factor activity"/>
    <property type="evidence" value="ECO:0007669"/>
    <property type="project" value="InterPro"/>
</dbReference>
<dbReference type="InterPro" id="IPR005119">
    <property type="entry name" value="LysR_subst-bd"/>
</dbReference>
<dbReference type="EMBL" id="QOKZ01000013">
    <property type="protein sequence ID" value="RMC31169.1"/>
    <property type="molecule type" value="Genomic_DNA"/>
</dbReference>
<keyword evidence="7" id="KW-1185">Reference proteome</keyword>
<keyword evidence="2" id="KW-0805">Transcription regulation</keyword>
<name>A0A3M0M083_9RHOB</name>
<proteinExistence type="inferred from homology"/>
<comment type="similarity">
    <text evidence="1">Belongs to the LysR transcriptional regulatory family.</text>
</comment>
<dbReference type="Pfam" id="PF00126">
    <property type="entry name" value="HTH_1"/>
    <property type="match status" value="1"/>
</dbReference>
<feature type="domain" description="HTH lysR-type" evidence="5">
    <location>
        <begin position="7"/>
        <end position="65"/>
    </location>
</feature>
<evidence type="ECO:0000313" key="7">
    <source>
        <dbReference type="Proteomes" id="UP000273516"/>
    </source>
</evidence>
<dbReference type="Gene3D" id="3.40.190.10">
    <property type="entry name" value="Periplasmic binding protein-like II"/>
    <property type="match status" value="2"/>
</dbReference>
<evidence type="ECO:0000256" key="4">
    <source>
        <dbReference type="ARBA" id="ARBA00023163"/>
    </source>
</evidence>
<dbReference type="SUPFAM" id="SSF46785">
    <property type="entry name" value="Winged helix' DNA-binding domain"/>
    <property type="match status" value="1"/>
</dbReference>
<evidence type="ECO:0000256" key="1">
    <source>
        <dbReference type="ARBA" id="ARBA00009437"/>
    </source>
</evidence>
<dbReference type="SUPFAM" id="SSF53850">
    <property type="entry name" value="Periplasmic binding protein-like II"/>
    <property type="match status" value="1"/>
</dbReference>